<proteinExistence type="predicted"/>
<protein>
    <recommendedName>
        <fullName evidence="4">Secreted protein</fullName>
    </recommendedName>
</protein>
<keyword evidence="1" id="KW-0732">Signal</keyword>
<evidence type="ECO:0000313" key="3">
    <source>
        <dbReference type="Proteomes" id="UP000318017"/>
    </source>
</evidence>
<sequence length="322" mass="34674" precursor="true">MLTYRQLKLLALTISLSTSSVCALSADQQSQQVSSSDDDRRSASSVAMTPAPRAILVRVPSSVIANTFGQQLQHTTPVNHCILGTQSKGTAHCISIISAEPVECEMGASLIVTVRGSVTSKTDGRNGPAIIQSRSDTGYEAHKQLIFDGHEIRTLPATISTQTQVEILNIGSSLPGVRGRIVTRIASHKTRASHAEAEAIAARLNKQQLLERIDRDIDARVAGMNHELALKTATLHRLMGTKNLVSQSHSDCIFLGVSTVPNLTVDYPEVQTADSNAIELWVQTSEDGAHRLDVKELVSQAIVWWGTSADISDHNLLGFAGK</sequence>
<accession>A0A518GCV3</accession>
<evidence type="ECO:0008006" key="4">
    <source>
        <dbReference type="Google" id="ProtNLM"/>
    </source>
</evidence>
<keyword evidence="3" id="KW-1185">Reference proteome</keyword>
<dbReference type="AlphaFoldDB" id="A0A518GCV3"/>
<name>A0A518GCV3_9BACT</name>
<feature type="chain" id="PRO_5022206867" description="Secreted protein" evidence="1">
    <location>
        <begin position="24"/>
        <end position="322"/>
    </location>
</feature>
<evidence type="ECO:0000256" key="1">
    <source>
        <dbReference type="SAM" id="SignalP"/>
    </source>
</evidence>
<dbReference type="EMBL" id="CP036298">
    <property type="protein sequence ID" value="QDV26387.1"/>
    <property type="molecule type" value="Genomic_DNA"/>
</dbReference>
<reference evidence="2 3" key="1">
    <citation type="submission" date="2019-02" db="EMBL/GenBank/DDBJ databases">
        <title>Deep-cultivation of Planctomycetes and their phenomic and genomic characterization uncovers novel biology.</title>
        <authorList>
            <person name="Wiegand S."/>
            <person name="Jogler M."/>
            <person name="Boedeker C."/>
            <person name="Pinto D."/>
            <person name="Vollmers J."/>
            <person name="Rivas-Marin E."/>
            <person name="Kohn T."/>
            <person name="Peeters S.H."/>
            <person name="Heuer A."/>
            <person name="Rast P."/>
            <person name="Oberbeckmann S."/>
            <person name="Bunk B."/>
            <person name="Jeske O."/>
            <person name="Meyerdierks A."/>
            <person name="Storesund J.E."/>
            <person name="Kallscheuer N."/>
            <person name="Luecker S."/>
            <person name="Lage O.M."/>
            <person name="Pohl T."/>
            <person name="Merkel B.J."/>
            <person name="Hornburger P."/>
            <person name="Mueller R.-W."/>
            <person name="Bruemmer F."/>
            <person name="Labrenz M."/>
            <person name="Spormann A.M."/>
            <person name="Op den Camp H."/>
            <person name="Overmann J."/>
            <person name="Amann R."/>
            <person name="Jetten M.S.M."/>
            <person name="Mascher T."/>
            <person name="Medema M.H."/>
            <person name="Devos D.P."/>
            <person name="Kaster A.-K."/>
            <person name="Ovreas L."/>
            <person name="Rohde M."/>
            <person name="Galperin M.Y."/>
            <person name="Jogler C."/>
        </authorList>
    </citation>
    <scope>NUCLEOTIDE SEQUENCE [LARGE SCALE GENOMIC DNA]</scope>
    <source>
        <strain evidence="2 3">Q31a</strain>
    </source>
</reference>
<dbReference type="OrthoDB" id="245674at2"/>
<gene>
    <name evidence="2" type="ORF">Q31a_47610</name>
</gene>
<dbReference type="KEGG" id="ahel:Q31a_47610"/>
<feature type="signal peptide" evidence="1">
    <location>
        <begin position="1"/>
        <end position="23"/>
    </location>
</feature>
<dbReference type="RefSeq" id="WP_145082489.1">
    <property type="nucleotide sequence ID" value="NZ_CP036298.1"/>
</dbReference>
<evidence type="ECO:0000313" key="2">
    <source>
        <dbReference type="EMBL" id="QDV26387.1"/>
    </source>
</evidence>
<dbReference type="Proteomes" id="UP000318017">
    <property type="component" value="Chromosome"/>
</dbReference>
<organism evidence="2 3">
    <name type="scientific">Aureliella helgolandensis</name>
    <dbReference type="NCBI Taxonomy" id="2527968"/>
    <lineage>
        <taxon>Bacteria</taxon>
        <taxon>Pseudomonadati</taxon>
        <taxon>Planctomycetota</taxon>
        <taxon>Planctomycetia</taxon>
        <taxon>Pirellulales</taxon>
        <taxon>Pirellulaceae</taxon>
        <taxon>Aureliella</taxon>
    </lineage>
</organism>